<protein>
    <submittedName>
        <fullName evidence="2">Uncharacterized protein</fullName>
    </submittedName>
</protein>
<comment type="caution">
    <text evidence="2">The sequence shown here is derived from an EMBL/GenBank/DDBJ whole genome shotgun (WGS) entry which is preliminary data.</text>
</comment>
<dbReference type="EMBL" id="REGN01001425">
    <property type="protein sequence ID" value="RNA34732.1"/>
    <property type="molecule type" value="Genomic_DNA"/>
</dbReference>
<dbReference type="Proteomes" id="UP000276133">
    <property type="component" value="Unassembled WGS sequence"/>
</dbReference>
<dbReference type="AlphaFoldDB" id="A0A3M7SG36"/>
<name>A0A3M7SG36_BRAPC</name>
<keyword evidence="3" id="KW-1185">Reference proteome</keyword>
<evidence type="ECO:0000313" key="2">
    <source>
        <dbReference type="EMBL" id="RNA34732.1"/>
    </source>
</evidence>
<organism evidence="2 3">
    <name type="scientific">Brachionus plicatilis</name>
    <name type="common">Marine rotifer</name>
    <name type="synonym">Brachionus muelleri</name>
    <dbReference type="NCBI Taxonomy" id="10195"/>
    <lineage>
        <taxon>Eukaryota</taxon>
        <taxon>Metazoa</taxon>
        <taxon>Spiralia</taxon>
        <taxon>Gnathifera</taxon>
        <taxon>Rotifera</taxon>
        <taxon>Eurotatoria</taxon>
        <taxon>Monogononta</taxon>
        <taxon>Pseudotrocha</taxon>
        <taxon>Ploima</taxon>
        <taxon>Brachionidae</taxon>
        <taxon>Brachionus</taxon>
    </lineage>
</organism>
<sequence length="115" mass="13826">MKEYSLENFNKIKLNFFKLAIFYLCYFELCYFNICYFNPLPIEPDLTYGRVLKAYFSGKSKKTNTNLTNFFIFEILSLKEQQLFKRFAFFGTLSYCYEKLFLRKPQATRNGTKLS</sequence>
<gene>
    <name evidence="2" type="ORF">BpHYR1_032000</name>
</gene>
<keyword evidence="1" id="KW-0472">Membrane</keyword>
<evidence type="ECO:0000313" key="3">
    <source>
        <dbReference type="Proteomes" id="UP000276133"/>
    </source>
</evidence>
<keyword evidence="1" id="KW-0812">Transmembrane</keyword>
<reference evidence="2 3" key="1">
    <citation type="journal article" date="2018" name="Sci. Rep.">
        <title>Genomic signatures of local adaptation to the degree of environmental predictability in rotifers.</title>
        <authorList>
            <person name="Franch-Gras L."/>
            <person name="Hahn C."/>
            <person name="Garcia-Roger E.M."/>
            <person name="Carmona M.J."/>
            <person name="Serra M."/>
            <person name="Gomez A."/>
        </authorList>
    </citation>
    <scope>NUCLEOTIDE SEQUENCE [LARGE SCALE GENOMIC DNA]</scope>
    <source>
        <strain evidence="2">HYR1</strain>
    </source>
</reference>
<keyword evidence="1" id="KW-1133">Transmembrane helix</keyword>
<accession>A0A3M7SG36</accession>
<feature type="transmembrane region" description="Helical" evidence="1">
    <location>
        <begin position="12"/>
        <end position="34"/>
    </location>
</feature>
<evidence type="ECO:0000256" key="1">
    <source>
        <dbReference type="SAM" id="Phobius"/>
    </source>
</evidence>
<proteinExistence type="predicted"/>